<keyword evidence="2" id="KW-0808">Transferase</keyword>
<evidence type="ECO:0000313" key="8">
    <source>
        <dbReference type="Proteomes" id="UP000198888"/>
    </source>
</evidence>
<dbReference type="InterPro" id="IPR011611">
    <property type="entry name" value="PfkB_dom"/>
</dbReference>
<dbReference type="KEGG" id="hae:halTADL_1913"/>
<keyword evidence="3" id="KW-0547">Nucleotide-binding</keyword>
<dbReference type="InterPro" id="IPR002173">
    <property type="entry name" value="Carboh/pur_kinase_PfkB_CS"/>
</dbReference>
<gene>
    <name evidence="7" type="ORF">SAMN05444271_10151</name>
</gene>
<evidence type="ECO:0000256" key="4">
    <source>
        <dbReference type="ARBA" id="ARBA00022777"/>
    </source>
</evidence>
<dbReference type="OrthoDB" id="124714at2157"/>
<dbReference type="PROSITE" id="PS00584">
    <property type="entry name" value="PFKB_KINASES_2"/>
    <property type="match status" value="1"/>
</dbReference>
<dbReference type="GeneID" id="35002699"/>
<keyword evidence="5" id="KW-0067">ATP-binding</keyword>
<name>A0A1H6QYL4_9EURY</name>
<reference evidence="7 8" key="1">
    <citation type="submission" date="2016-10" db="EMBL/GenBank/DDBJ databases">
        <authorList>
            <person name="de Groot N.N."/>
        </authorList>
    </citation>
    <scope>NUCLEOTIDE SEQUENCE [LARGE SCALE GENOMIC DNA]</scope>
    <source>
        <strain evidence="7 8">DSM 22187</strain>
    </source>
</reference>
<dbReference type="EMBL" id="FNYR01000001">
    <property type="protein sequence ID" value="SEI47196.1"/>
    <property type="molecule type" value="Genomic_DNA"/>
</dbReference>
<dbReference type="GO" id="GO:0005524">
    <property type="term" value="F:ATP binding"/>
    <property type="evidence" value="ECO:0007669"/>
    <property type="project" value="UniProtKB-KW"/>
</dbReference>
<dbReference type="PANTHER" id="PTHR43085">
    <property type="entry name" value="HEXOKINASE FAMILY MEMBER"/>
    <property type="match status" value="1"/>
</dbReference>
<dbReference type="InterPro" id="IPR029056">
    <property type="entry name" value="Ribokinase-like"/>
</dbReference>
<dbReference type="PANTHER" id="PTHR43085:SF1">
    <property type="entry name" value="PSEUDOURIDINE KINASE-RELATED"/>
    <property type="match status" value="1"/>
</dbReference>
<organism evidence="7 8">
    <name type="scientific">Halohasta litchfieldiae</name>
    <dbReference type="NCBI Taxonomy" id="1073996"/>
    <lineage>
        <taxon>Archaea</taxon>
        <taxon>Methanobacteriati</taxon>
        <taxon>Methanobacteriota</taxon>
        <taxon>Stenosarchaea group</taxon>
        <taxon>Halobacteria</taxon>
        <taxon>Halobacteriales</taxon>
        <taxon>Haloferacaceae</taxon>
        <taxon>Halohasta</taxon>
    </lineage>
</organism>
<dbReference type="Proteomes" id="UP000198888">
    <property type="component" value="Unassembled WGS sequence"/>
</dbReference>
<evidence type="ECO:0000256" key="2">
    <source>
        <dbReference type="ARBA" id="ARBA00022679"/>
    </source>
</evidence>
<evidence type="ECO:0000259" key="6">
    <source>
        <dbReference type="Pfam" id="PF00294"/>
    </source>
</evidence>
<dbReference type="GO" id="GO:0016301">
    <property type="term" value="F:kinase activity"/>
    <property type="evidence" value="ECO:0007669"/>
    <property type="project" value="UniProtKB-KW"/>
</dbReference>
<dbReference type="STRING" id="1073996.SAMN05444271_10151"/>
<dbReference type="CDD" id="cd01167">
    <property type="entry name" value="bac_FRK"/>
    <property type="match status" value="1"/>
</dbReference>
<dbReference type="Pfam" id="PF00294">
    <property type="entry name" value="PfkB"/>
    <property type="match status" value="1"/>
</dbReference>
<protein>
    <submittedName>
        <fullName evidence="7">Fructokinase</fullName>
    </submittedName>
</protein>
<evidence type="ECO:0000256" key="1">
    <source>
        <dbReference type="ARBA" id="ARBA00010688"/>
    </source>
</evidence>
<evidence type="ECO:0000313" key="7">
    <source>
        <dbReference type="EMBL" id="SEI47196.1"/>
    </source>
</evidence>
<keyword evidence="4 7" id="KW-0418">Kinase</keyword>
<accession>A0A1H6QYL4</accession>
<dbReference type="Gene3D" id="3.40.1190.20">
    <property type="match status" value="1"/>
</dbReference>
<feature type="domain" description="Carbohydrate kinase PfkB" evidence="6">
    <location>
        <begin position="5"/>
        <end position="306"/>
    </location>
</feature>
<dbReference type="RefSeq" id="WP_089670565.1">
    <property type="nucleotide sequence ID" value="NZ_CP024845.1"/>
</dbReference>
<evidence type="ECO:0000256" key="5">
    <source>
        <dbReference type="ARBA" id="ARBA00022840"/>
    </source>
</evidence>
<dbReference type="AlphaFoldDB" id="A0A1H6QYL4"/>
<keyword evidence="8" id="KW-1185">Reference proteome</keyword>
<accession>A0A2H4Q2X2</accession>
<dbReference type="InterPro" id="IPR050306">
    <property type="entry name" value="PfkB_Carbo_kinase"/>
</dbReference>
<comment type="similarity">
    <text evidence="1">Belongs to the carbohydrate kinase PfkB family.</text>
</comment>
<evidence type="ECO:0000256" key="3">
    <source>
        <dbReference type="ARBA" id="ARBA00022741"/>
    </source>
</evidence>
<sequence>MSEPSVLVAGEALIDFIPDTPGSLAGVETFHRRAGGAPANVAVGLARLNETPWLCTTLSTDPFGEFLADRLDAEGLPERFVTRVKNATALAFVSHGETGDREFSFHRERTADTVLQTDVVDTATLAAVDWLVVGGVTLSAEPSRSATFELVERAQEAGCRIVFDPNTRPELWAESDDMTLTLERMLRRTDVLKATREDFEPTAIDASSDGFADRLLEKGPEIVLLTEGTAGARAVADGDSAWGQGEWHHSGYEIDAVDTTGAGDAFLAGAVAALTEEADPTETLAFANAVAALATTEGGAMAALPDRSAVDQLMEDR</sequence>
<dbReference type="SUPFAM" id="SSF53613">
    <property type="entry name" value="Ribokinase-like"/>
    <property type="match status" value="1"/>
</dbReference>
<proteinExistence type="inferred from homology"/>